<organism evidence="1 2">
    <name type="scientific">Pseudomonas amygdali pv. ulmi</name>
    <dbReference type="NCBI Taxonomy" id="251720"/>
    <lineage>
        <taxon>Bacteria</taxon>
        <taxon>Pseudomonadati</taxon>
        <taxon>Pseudomonadota</taxon>
        <taxon>Gammaproteobacteria</taxon>
        <taxon>Pseudomonadales</taxon>
        <taxon>Pseudomonadaceae</taxon>
        <taxon>Pseudomonas</taxon>
        <taxon>Pseudomonas amygdali</taxon>
    </lineage>
</organism>
<evidence type="ECO:0000313" key="1">
    <source>
        <dbReference type="EMBL" id="KPZ05169.1"/>
    </source>
</evidence>
<dbReference type="EMBL" id="LJRQ01000443">
    <property type="protein sequence ID" value="KPZ05169.1"/>
    <property type="molecule type" value="Genomic_DNA"/>
</dbReference>
<reference evidence="1 2" key="1">
    <citation type="submission" date="2015-09" db="EMBL/GenBank/DDBJ databases">
        <title>Genome announcement of multiple Pseudomonas syringae strains.</title>
        <authorList>
            <person name="Thakur S."/>
            <person name="Wang P.W."/>
            <person name="Gong Y."/>
            <person name="Weir B.S."/>
            <person name="Guttman D.S."/>
        </authorList>
    </citation>
    <scope>NUCLEOTIDE SEQUENCE [LARGE SCALE GENOMIC DNA]</scope>
    <source>
        <strain evidence="1 2">ICMP3962</strain>
    </source>
</reference>
<keyword evidence="1" id="KW-0670">Pyruvate</keyword>
<dbReference type="Proteomes" id="UP000050266">
    <property type="component" value="Unassembled WGS sequence"/>
</dbReference>
<evidence type="ECO:0000313" key="2">
    <source>
        <dbReference type="Proteomes" id="UP000050266"/>
    </source>
</evidence>
<sequence length="99" mass="11164">MSSKYSTLQQLADTLPVPPLSALDDADYRVLWHDFEDRKQAIEDTLKTVRITAGAFLDEHMDRIARLAEFEWSEAADSHLQALLEQANFDAGSELAVRS</sequence>
<keyword evidence="1" id="KW-0418">Kinase</keyword>
<protein>
    <submittedName>
        <fullName evidence="1">Pyruvate phosphate dikinase PEP/pyruvate binding subunit</fullName>
    </submittedName>
</protein>
<dbReference type="RefSeq" id="WP_234779061.1">
    <property type="nucleotide sequence ID" value="NZ_LIHQ01000037.1"/>
</dbReference>
<comment type="caution">
    <text evidence="1">The sequence shown here is derived from an EMBL/GenBank/DDBJ whole genome shotgun (WGS) entry which is preliminary data.</text>
</comment>
<dbReference type="PATRIC" id="fig|251720.4.peg.3257"/>
<keyword evidence="1" id="KW-0808">Transferase</keyword>
<dbReference type="AlphaFoldDB" id="A0A0N8TAH0"/>
<dbReference type="GO" id="GO:0016301">
    <property type="term" value="F:kinase activity"/>
    <property type="evidence" value="ECO:0007669"/>
    <property type="project" value="UniProtKB-KW"/>
</dbReference>
<accession>A0A0N8TAH0</accession>
<proteinExistence type="predicted"/>
<gene>
    <name evidence="1" type="ORF">ALO41_02407</name>
</gene>
<name>A0A0N8TAH0_PSEA0</name>